<dbReference type="InterPro" id="IPR037103">
    <property type="entry name" value="Tubulin/FtsZ-like_C"/>
</dbReference>
<name>A0A8J8B523_9FIRM</name>
<reference evidence="3" key="2">
    <citation type="submission" date="2021-04" db="EMBL/GenBank/DDBJ databases">
        <authorList>
            <person name="Liu J."/>
        </authorList>
    </citation>
    <scope>NUCLEOTIDE SEQUENCE</scope>
    <source>
        <strain evidence="3">BAD-6</strain>
    </source>
</reference>
<gene>
    <name evidence="3" type="ORF">KCX82_18715</name>
</gene>
<dbReference type="Pfam" id="PF09585">
    <property type="entry name" value="Lin0512_fam"/>
    <property type="match status" value="1"/>
</dbReference>
<protein>
    <submittedName>
        <fullName evidence="3">Lin0512 family protein</fullName>
    </submittedName>
</protein>
<dbReference type="GO" id="GO:0005525">
    <property type="term" value="F:GTP binding"/>
    <property type="evidence" value="ECO:0007669"/>
    <property type="project" value="UniProtKB-KW"/>
</dbReference>
<dbReference type="PANTHER" id="PTHR34784:SF1">
    <property type="entry name" value="50S RIBOSOMAL PROTEIN L34"/>
    <property type="match status" value="1"/>
</dbReference>
<reference evidence="3" key="1">
    <citation type="submission" date="2021-04" db="EMBL/GenBank/DDBJ databases">
        <title>Sinoanaerobacter chloroacetimidivorans sp. nov., an obligate anaerobic bacterium isolated from anaerobic sludge.</title>
        <authorList>
            <person name="Bao Y."/>
        </authorList>
    </citation>
    <scope>NUCLEOTIDE SEQUENCE</scope>
    <source>
        <strain evidence="3">BAD-6</strain>
    </source>
</reference>
<evidence type="ECO:0000313" key="3">
    <source>
        <dbReference type="EMBL" id="MBR0599920.1"/>
    </source>
</evidence>
<sequence length="131" mass="14304">MGRYIIEFGLGMDFHGQDVNKAAQKAVNDAISKSCLCGLEEVLHIRDFDEKVRVEVTVAVSDPDQIQKESVKRCLPVGTVNVKAVQGGFRVPGLYLPGFGDKDDSIEVAVACIEVWIIGQEGLLNGKEEIE</sequence>
<dbReference type="EMBL" id="JAGSND010000018">
    <property type="protein sequence ID" value="MBR0599920.1"/>
    <property type="molecule type" value="Genomic_DNA"/>
</dbReference>
<evidence type="ECO:0000256" key="2">
    <source>
        <dbReference type="ARBA" id="ARBA00023134"/>
    </source>
</evidence>
<dbReference type="NCBIfam" id="TIGR02058">
    <property type="entry name" value="lin0512_fam"/>
    <property type="match status" value="1"/>
</dbReference>
<organism evidence="3 4">
    <name type="scientific">Sinanaerobacter chloroacetimidivorans</name>
    <dbReference type="NCBI Taxonomy" id="2818044"/>
    <lineage>
        <taxon>Bacteria</taxon>
        <taxon>Bacillati</taxon>
        <taxon>Bacillota</taxon>
        <taxon>Clostridia</taxon>
        <taxon>Peptostreptococcales</taxon>
        <taxon>Anaerovoracaceae</taxon>
        <taxon>Sinanaerobacter</taxon>
    </lineage>
</organism>
<keyword evidence="4" id="KW-1185">Reference proteome</keyword>
<evidence type="ECO:0000256" key="1">
    <source>
        <dbReference type="ARBA" id="ARBA00022741"/>
    </source>
</evidence>
<accession>A0A8J8B523</accession>
<dbReference type="AlphaFoldDB" id="A0A8J8B523"/>
<evidence type="ECO:0000313" key="4">
    <source>
        <dbReference type="Proteomes" id="UP000675664"/>
    </source>
</evidence>
<keyword evidence="2" id="KW-0342">GTP-binding</keyword>
<keyword evidence="1" id="KW-0547">Nucleotide-binding</keyword>
<dbReference type="Gene3D" id="3.30.1330.20">
    <property type="entry name" value="Tubulin/FtsZ, C-terminal domain"/>
    <property type="match status" value="1"/>
</dbReference>
<dbReference type="PANTHER" id="PTHR34784">
    <property type="entry name" value="50S RIBOSOMAL PROTEIN L34"/>
    <property type="match status" value="1"/>
</dbReference>
<proteinExistence type="predicted"/>
<dbReference type="Proteomes" id="UP000675664">
    <property type="component" value="Unassembled WGS sequence"/>
</dbReference>
<dbReference type="InterPro" id="IPR011719">
    <property type="entry name" value="CHP02058"/>
</dbReference>
<comment type="caution">
    <text evidence="3">The sequence shown here is derived from an EMBL/GenBank/DDBJ whole genome shotgun (WGS) entry which is preliminary data.</text>
</comment>